<accession>A0A8S1K9Y2</accession>
<dbReference type="AlphaFoldDB" id="A0A8S1K9Y2"/>
<reference evidence="1" key="1">
    <citation type="submission" date="2021-01" db="EMBL/GenBank/DDBJ databases">
        <authorList>
            <consortium name="Genoscope - CEA"/>
            <person name="William W."/>
        </authorList>
    </citation>
    <scope>NUCLEOTIDE SEQUENCE</scope>
</reference>
<proteinExistence type="predicted"/>
<comment type="caution">
    <text evidence="1">The sequence shown here is derived from an EMBL/GenBank/DDBJ whole genome shotgun (WGS) entry which is preliminary data.</text>
</comment>
<dbReference type="Proteomes" id="UP000692954">
    <property type="component" value="Unassembled WGS sequence"/>
</dbReference>
<gene>
    <name evidence="1" type="ORF">PSON_ATCC_30995.1.T0040300</name>
</gene>
<protein>
    <submittedName>
        <fullName evidence="1">Uncharacterized protein</fullName>
    </submittedName>
</protein>
<sequence length="52" mass="6261">MTYFSEFNNYCVLVFSHKCPLLIIVLAREIIGIYKELFHAIEEQRLKKQEKN</sequence>
<dbReference type="EMBL" id="CAJJDN010000004">
    <property type="protein sequence ID" value="CAD8049756.1"/>
    <property type="molecule type" value="Genomic_DNA"/>
</dbReference>
<keyword evidence="2" id="KW-1185">Reference proteome</keyword>
<evidence type="ECO:0000313" key="2">
    <source>
        <dbReference type="Proteomes" id="UP000692954"/>
    </source>
</evidence>
<organism evidence="1 2">
    <name type="scientific">Paramecium sonneborni</name>
    <dbReference type="NCBI Taxonomy" id="65129"/>
    <lineage>
        <taxon>Eukaryota</taxon>
        <taxon>Sar</taxon>
        <taxon>Alveolata</taxon>
        <taxon>Ciliophora</taxon>
        <taxon>Intramacronucleata</taxon>
        <taxon>Oligohymenophorea</taxon>
        <taxon>Peniculida</taxon>
        <taxon>Parameciidae</taxon>
        <taxon>Paramecium</taxon>
    </lineage>
</organism>
<name>A0A8S1K9Y2_9CILI</name>
<evidence type="ECO:0000313" key="1">
    <source>
        <dbReference type="EMBL" id="CAD8049756.1"/>
    </source>
</evidence>